<comment type="caution">
    <text evidence="8">The sequence shown here is derived from an EMBL/GenBank/DDBJ whole genome shotgun (WGS) entry which is preliminary data.</text>
</comment>
<dbReference type="InterPro" id="IPR023408">
    <property type="entry name" value="MscS_beta-dom_sf"/>
</dbReference>
<evidence type="ECO:0000313" key="8">
    <source>
        <dbReference type="EMBL" id="MFD1371691.1"/>
    </source>
</evidence>
<keyword evidence="4 6" id="KW-0472">Membrane</keyword>
<dbReference type="Pfam" id="PF00924">
    <property type="entry name" value="MS_channel_2nd"/>
    <property type="match status" value="1"/>
</dbReference>
<feature type="region of interest" description="Disordered" evidence="5">
    <location>
        <begin position="345"/>
        <end position="364"/>
    </location>
</feature>
<feature type="transmembrane region" description="Helical" evidence="6">
    <location>
        <begin position="50"/>
        <end position="67"/>
    </location>
</feature>
<dbReference type="Gene3D" id="1.10.287.1260">
    <property type="match status" value="1"/>
</dbReference>
<protein>
    <submittedName>
        <fullName evidence="8">Mechanosensitive ion channel family protein</fullName>
    </submittedName>
</protein>
<evidence type="ECO:0000256" key="4">
    <source>
        <dbReference type="ARBA" id="ARBA00023136"/>
    </source>
</evidence>
<feature type="domain" description="Mechanosensitive ion channel MscS" evidence="7">
    <location>
        <begin position="175"/>
        <end position="241"/>
    </location>
</feature>
<accession>A0ABW4ANF8</accession>
<dbReference type="PANTHER" id="PTHR30566:SF25">
    <property type="entry name" value="INNER MEMBRANE PROTEIN"/>
    <property type="match status" value="1"/>
</dbReference>
<keyword evidence="2 6" id="KW-0812">Transmembrane</keyword>
<feature type="transmembrane region" description="Helical" evidence="6">
    <location>
        <begin position="6"/>
        <end position="29"/>
    </location>
</feature>
<keyword evidence="3 6" id="KW-1133">Transmembrane helix</keyword>
<evidence type="ECO:0000256" key="3">
    <source>
        <dbReference type="ARBA" id="ARBA00022989"/>
    </source>
</evidence>
<keyword evidence="9" id="KW-1185">Reference proteome</keyword>
<comment type="subcellular location">
    <subcellularLocation>
        <location evidence="1">Membrane</location>
    </subcellularLocation>
</comment>
<dbReference type="PANTHER" id="PTHR30566">
    <property type="entry name" value="YNAI-RELATED MECHANOSENSITIVE ION CHANNEL"/>
    <property type="match status" value="1"/>
</dbReference>
<gene>
    <name evidence="8" type="ORF">ACFQ5G_40700</name>
</gene>
<feature type="transmembrane region" description="Helical" evidence="6">
    <location>
        <begin position="79"/>
        <end position="99"/>
    </location>
</feature>
<feature type="transmembrane region" description="Helical" evidence="6">
    <location>
        <begin position="126"/>
        <end position="147"/>
    </location>
</feature>
<evidence type="ECO:0000256" key="1">
    <source>
        <dbReference type="ARBA" id="ARBA00004370"/>
    </source>
</evidence>
<dbReference type="EMBL" id="JBHTMK010000052">
    <property type="protein sequence ID" value="MFD1371691.1"/>
    <property type="molecule type" value="Genomic_DNA"/>
</dbReference>
<name>A0ABW4ANF8_9ACTN</name>
<sequence>MSSVVTGPLAIVGAAGAAIVFVEIVHWLVKRVARRSPLAADLARTMHKPFLTTVTLVTVQQAVRIWAGDFPGRSGVVHALVLLCIAAAAWLVGATLLVLEDMALARWRTDVPDNLKSRRIKTQVVMLRRVTVAAIVVLTIGVMLMTFPDIRALGASVLASAGLISVVAALAAQSTLGNVFAGLQLAFSDAIRVDDVVVVEQEWGRIEEITLTYVVVQIWDDRRLILPTSYFTTKPFQNWTRTSSAVLGTAEVDVDWATPVEPVRAELQRVCEESDLWNGKVCVLQVTGATDGVIRLRALVSANDAAALWDLRCLVRERLVGWIWQHQRAAVPRMRAELAKAVLPTGVPAPQRGPDADSDAESDAARVFSGGVDGDARGVVFGGPVPVALERKD</sequence>
<proteinExistence type="predicted"/>
<dbReference type="SUPFAM" id="SSF50182">
    <property type="entry name" value="Sm-like ribonucleoproteins"/>
    <property type="match status" value="1"/>
</dbReference>
<dbReference type="InterPro" id="IPR006685">
    <property type="entry name" value="MscS_channel_2nd"/>
</dbReference>
<evidence type="ECO:0000259" key="7">
    <source>
        <dbReference type="Pfam" id="PF00924"/>
    </source>
</evidence>
<organism evidence="8 9">
    <name type="scientific">Actinoplanes sichuanensis</name>
    <dbReference type="NCBI Taxonomy" id="512349"/>
    <lineage>
        <taxon>Bacteria</taxon>
        <taxon>Bacillati</taxon>
        <taxon>Actinomycetota</taxon>
        <taxon>Actinomycetes</taxon>
        <taxon>Micromonosporales</taxon>
        <taxon>Micromonosporaceae</taxon>
        <taxon>Actinoplanes</taxon>
    </lineage>
</organism>
<feature type="transmembrane region" description="Helical" evidence="6">
    <location>
        <begin position="153"/>
        <end position="172"/>
    </location>
</feature>
<dbReference type="Proteomes" id="UP001597183">
    <property type="component" value="Unassembled WGS sequence"/>
</dbReference>
<evidence type="ECO:0000256" key="5">
    <source>
        <dbReference type="SAM" id="MobiDB-lite"/>
    </source>
</evidence>
<dbReference type="Gene3D" id="2.30.30.60">
    <property type="match status" value="1"/>
</dbReference>
<dbReference type="InterPro" id="IPR010920">
    <property type="entry name" value="LSM_dom_sf"/>
</dbReference>
<reference evidence="9" key="1">
    <citation type="journal article" date="2019" name="Int. J. Syst. Evol. Microbiol.">
        <title>The Global Catalogue of Microorganisms (GCM) 10K type strain sequencing project: providing services to taxonomists for standard genome sequencing and annotation.</title>
        <authorList>
            <consortium name="The Broad Institute Genomics Platform"/>
            <consortium name="The Broad Institute Genome Sequencing Center for Infectious Disease"/>
            <person name="Wu L."/>
            <person name="Ma J."/>
        </authorList>
    </citation>
    <scope>NUCLEOTIDE SEQUENCE [LARGE SCALE GENOMIC DNA]</scope>
    <source>
        <strain evidence="9">CCM 7526</strain>
    </source>
</reference>
<evidence type="ECO:0000313" key="9">
    <source>
        <dbReference type="Proteomes" id="UP001597183"/>
    </source>
</evidence>
<evidence type="ECO:0000256" key="6">
    <source>
        <dbReference type="SAM" id="Phobius"/>
    </source>
</evidence>
<dbReference type="RefSeq" id="WP_317791172.1">
    <property type="nucleotide sequence ID" value="NZ_AP028461.1"/>
</dbReference>
<evidence type="ECO:0000256" key="2">
    <source>
        <dbReference type="ARBA" id="ARBA00022692"/>
    </source>
</evidence>